<keyword evidence="1" id="KW-0472">Membrane</keyword>
<evidence type="ECO:0000313" key="3">
    <source>
        <dbReference type="EMBL" id="GFP87698.1"/>
    </source>
</evidence>
<evidence type="ECO:0000313" key="4">
    <source>
        <dbReference type="Proteomes" id="UP000653305"/>
    </source>
</evidence>
<evidence type="ECO:0000256" key="1">
    <source>
        <dbReference type="SAM" id="Phobius"/>
    </source>
</evidence>
<comment type="caution">
    <text evidence="3">The sequence shown here is derived from an EMBL/GenBank/DDBJ whole genome shotgun (WGS) entry which is preliminary data.</text>
</comment>
<organism evidence="3 4">
    <name type="scientific">Phtheirospermum japonicum</name>
    <dbReference type="NCBI Taxonomy" id="374723"/>
    <lineage>
        <taxon>Eukaryota</taxon>
        <taxon>Viridiplantae</taxon>
        <taxon>Streptophyta</taxon>
        <taxon>Embryophyta</taxon>
        <taxon>Tracheophyta</taxon>
        <taxon>Spermatophyta</taxon>
        <taxon>Magnoliopsida</taxon>
        <taxon>eudicotyledons</taxon>
        <taxon>Gunneridae</taxon>
        <taxon>Pentapetalae</taxon>
        <taxon>asterids</taxon>
        <taxon>lamiids</taxon>
        <taxon>Lamiales</taxon>
        <taxon>Orobanchaceae</taxon>
        <taxon>Orobanchaceae incertae sedis</taxon>
        <taxon>Phtheirospermum</taxon>
    </lineage>
</organism>
<feature type="domain" description="DUF7870" evidence="2">
    <location>
        <begin position="209"/>
        <end position="307"/>
    </location>
</feature>
<proteinExistence type="predicted"/>
<accession>A0A830BS04</accession>
<dbReference type="OrthoDB" id="10006218at2759"/>
<dbReference type="InterPro" id="IPR029063">
    <property type="entry name" value="SAM-dependent_MTases_sf"/>
</dbReference>
<keyword evidence="1" id="KW-0812">Transmembrane</keyword>
<evidence type="ECO:0000259" key="2">
    <source>
        <dbReference type="Pfam" id="PF25276"/>
    </source>
</evidence>
<dbReference type="Proteomes" id="UP000653305">
    <property type="component" value="Unassembled WGS sequence"/>
</dbReference>
<feature type="transmembrane region" description="Helical" evidence="1">
    <location>
        <begin position="21"/>
        <end position="39"/>
    </location>
</feature>
<keyword evidence="1" id="KW-1133">Transmembrane helix</keyword>
<name>A0A830BS04_9LAMI</name>
<dbReference type="InterPro" id="IPR057192">
    <property type="entry name" value="DUF7870"/>
</dbReference>
<dbReference type="EMBL" id="BMAC01000151">
    <property type="protein sequence ID" value="GFP87698.1"/>
    <property type="molecule type" value="Genomic_DNA"/>
</dbReference>
<gene>
    <name evidence="3" type="ORF">PHJA_000913500</name>
</gene>
<dbReference type="AlphaFoldDB" id="A0A830BS04"/>
<protein>
    <recommendedName>
        <fullName evidence="2">DUF7870 domain-containing protein</fullName>
    </recommendedName>
</protein>
<reference evidence="3" key="1">
    <citation type="submission" date="2020-07" db="EMBL/GenBank/DDBJ databases">
        <title>Ethylene signaling mediates host invasion by parasitic plants.</title>
        <authorList>
            <person name="Yoshida S."/>
        </authorList>
    </citation>
    <scope>NUCLEOTIDE SEQUENCE</scope>
    <source>
        <strain evidence="3">Okayama</strain>
    </source>
</reference>
<keyword evidence="4" id="KW-1185">Reference proteome</keyword>
<dbReference type="Gene3D" id="3.40.50.150">
    <property type="entry name" value="Vaccinia Virus protein VP39"/>
    <property type="match status" value="1"/>
</dbReference>
<dbReference type="PANTHER" id="PTHR44843:SF13">
    <property type="entry name" value="METHYLTRANSFERASE FKBM DOMAIN-CONTAINING PROTEIN"/>
    <property type="match status" value="1"/>
</dbReference>
<dbReference type="PANTHER" id="PTHR44843">
    <property type="entry name" value="METHYLTRANSFERASE"/>
    <property type="match status" value="1"/>
</dbReference>
<feature type="domain" description="DUF7870" evidence="2">
    <location>
        <begin position="73"/>
        <end position="172"/>
    </location>
</feature>
<sequence>MNNMRRSANSSPSKTPAPLKLVVYGVLLVFLSLTFLSLLKDKFSDSNIPNLNHLQQIDKKCNVSEHKRQLIRDLEPLIAQEPLDVWEGLGKEEKNIKYLPSMTGLAHKDRIIYVDLGARDYESSIGSWFVKQYPKQGKAFEIYAVEADKAFHGQYASREGVTLLPYAAWIRNETVVFGSKPIVVKDKVWRMRPFGRIEGQKAEEDRLSAVVRVEAFDFVDWLQRTVTERDFVVVKMDVEGTEITLVRELVRRGAICLIDELFMECHFDRYVKCCSGERINRFNYTYAQCYDLFSELREMGVVVHQWW</sequence>
<dbReference type="Pfam" id="PF25276">
    <property type="entry name" value="DUF7870"/>
    <property type="match status" value="2"/>
</dbReference>